<dbReference type="EMBL" id="CP099418">
    <property type="protein sequence ID" value="USW48750.1"/>
    <property type="molecule type" value="Genomic_DNA"/>
</dbReference>
<evidence type="ECO:0000256" key="1">
    <source>
        <dbReference type="ARBA" id="ARBA00004141"/>
    </source>
</evidence>
<comment type="subcellular location">
    <subcellularLocation>
        <location evidence="1">Membrane</location>
        <topology evidence="1">Multi-pass membrane protein</topology>
    </subcellularLocation>
</comment>
<keyword evidence="3 6" id="KW-1133">Transmembrane helix</keyword>
<feature type="transmembrane region" description="Helical" evidence="6">
    <location>
        <begin position="351"/>
        <end position="372"/>
    </location>
</feature>
<dbReference type="Gene3D" id="1.20.1250.20">
    <property type="entry name" value="MFS general substrate transporter like domains"/>
    <property type="match status" value="1"/>
</dbReference>
<gene>
    <name evidence="7" type="ORF">Slin15195_G020690</name>
</gene>
<dbReference type="FunFam" id="1.20.1250.20:FF:000318">
    <property type="entry name" value="MFS multidrug transporter, putative"/>
    <property type="match status" value="1"/>
</dbReference>
<evidence type="ECO:0000313" key="7">
    <source>
        <dbReference type="EMBL" id="USW48750.1"/>
    </source>
</evidence>
<keyword evidence="8" id="KW-1185">Reference proteome</keyword>
<evidence type="ECO:0000256" key="2">
    <source>
        <dbReference type="ARBA" id="ARBA00022692"/>
    </source>
</evidence>
<accession>A0A9Q9EFA7</accession>
<feature type="transmembrane region" description="Helical" evidence="6">
    <location>
        <begin position="155"/>
        <end position="177"/>
    </location>
</feature>
<evidence type="ECO:0000313" key="8">
    <source>
        <dbReference type="Proteomes" id="UP001056384"/>
    </source>
</evidence>
<feature type="transmembrane region" description="Helical" evidence="6">
    <location>
        <begin position="183"/>
        <end position="201"/>
    </location>
</feature>
<evidence type="ECO:0000256" key="4">
    <source>
        <dbReference type="ARBA" id="ARBA00023136"/>
    </source>
</evidence>
<proteinExistence type="predicted"/>
<name>A0A9Q9EFA7_9PEZI</name>
<feature type="transmembrane region" description="Helical" evidence="6">
    <location>
        <begin position="87"/>
        <end position="110"/>
    </location>
</feature>
<dbReference type="InterPro" id="IPR011701">
    <property type="entry name" value="MFS"/>
</dbReference>
<organism evidence="7 8">
    <name type="scientific">Septoria linicola</name>
    <dbReference type="NCBI Taxonomy" id="215465"/>
    <lineage>
        <taxon>Eukaryota</taxon>
        <taxon>Fungi</taxon>
        <taxon>Dikarya</taxon>
        <taxon>Ascomycota</taxon>
        <taxon>Pezizomycotina</taxon>
        <taxon>Dothideomycetes</taxon>
        <taxon>Dothideomycetidae</taxon>
        <taxon>Mycosphaerellales</taxon>
        <taxon>Mycosphaerellaceae</taxon>
        <taxon>Septoria</taxon>
    </lineage>
</organism>
<sequence>MAHIGEKQDFAHGNLTPTSNNEAIDPKIATTDIQIGHRATNISLGEAAHLPQAHRDYLISRHGTLDLDPIPSADPADPYNWPEWKKLANLTCVAFHAMMTTFIAAAIIPAYETMAEEFETSITRASYLTSLQIAILGYAPLFWKPISNRYGRRPVWLISTLGSLLFNVGCALSHSYATMAVCRAFTAFFISPPGAIGSGVVTETYFKRQRGQFMGVWTLLVTLGPPLGPFVMGFVVTQTGNYRWIYWVLAIVNGLQFIFALFLQPETRYVRKGVQHTGSAFKQEYLTFGRLDPNPLKMYEFIQPLSLFKYPSIVIPTIAYSIVFGFCSVLLTVEIPQLFVPKFGFNAQQLGLQFLGIIIGSIIGEQIGGRLSDFWMNHKAKQMGYRSPPPEHRLWLSYVGFVLGMVGVIVFGVRFQQLPQGHWDVTPIVGIAIAAVGNQIIATVSTTYAVDCHLEHSASIGTFINVVRSTWAFVGPFWYPDMLEALGAAGSGGLMAGLIFLCAVLPVVVLQWKGRQWRRKRISSPRPEAVEKEAVVKDEETGS</sequence>
<dbReference type="GO" id="GO:0022857">
    <property type="term" value="F:transmembrane transporter activity"/>
    <property type="evidence" value="ECO:0007669"/>
    <property type="project" value="InterPro"/>
</dbReference>
<feature type="region of interest" description="Disordered" evidence="5">
    <location>
        <begin position="1"/>
        <end position="23"/>
    </location>
</feature>
<feature type="transmembrane region" description="Helical" evidence="6">
    <location>
        <begin position="425"/>
        <end position="450"/>
    </location>
</feature>
<dbReference type="GO" id="GO:0005886">
    <property type="term" value="C:plasma membrane"/>
    <property type="evidence" value="ECO:0007669"/>
    <property type="project" value="TreeGrafter"/>
</dbReference>
<evidence type="ECO:0000256" key="5">
    <source>
        <dbReference type="SAM" id="MobiDB-lite"/>
    </source>
</evidence>
<evidence type="ECO:0000256" key="6">
    <source>
        <dbReference type="SAM" id="Phobius"/>
    </source>
</evidence>
<feature type="compositionally biased region" description="Basic and acidic residues" evidence="5">
    <location>
        <begin position="1"/>
        <end position="10"/>
    </location>
</feature>
<feature type="transmembrane region" description="Helical" evidence="6">
    <location>
        <begin position="213"/>
        <end position="232"/>
    </location>
</feature>
<dbReference type="PANTHER" id="PTHR23502:SF2">
    <property type="entry name" value="TRANSPORTER, PUTATIVE (AFU_ORTHOLOGUE AFUA_2G08910)-RELATED"/>
    <property type="match status" value="1"/>
</dbReference>
<feature type="transmembrane region" description="Helical" evidence="6">
    <location>
        <begin position="307"/>
        <end position="331"/>
    </location>
</feature>
<feature type="transmembrane region" description="Helical" evidence="6">
    <location>
        <begin position="393"/>
        <end position="413"/>
    </location>
</feature>
<reference evidence="7" key="1">
    <citation type="submission" date="2022-06" db="EMBL/GenBank/DDBJ databases">
        <title>Complete genome sequences of two strains of the flax pathogen Septoria linicola.</title>
        <authorList>
            <person name="Lapalu N."/>
            <person name="Simon A."/>
            <person name="Demenou B."/>
            <person name="Paumier D."/>
            <person name="Guillot M.-P."/>
            <person name="Gout L."/>
            <person name="Valade R."/>
        </authorList>
    </citation>
    <scope>NUCLEOTIDE SEQUENCE</scope>
    <source>
        <strain evidence="7">SE15195</strain>
    </source>
</reference>
<feature type="transmembrane region" description="Helical" evidence="6">
    <location>
        <begin position="485"/>
        <end position="510"/>
    </location>
</feature>
<evidence type="ECO:0000256" key="3">
    <source>
        <dbReference type="ARBA" id="ARBA00022989"/>
    </source>
</evidence>
<protein>
    <submittedName>
        <fullName evidence="7">Major facilitator superfamily, MFS transporter superfamily</fullName>
    </submittedName>
</protein>
<feature type="transmembrane region" description="Helical" evidence="6">
    <location>
        <begin position="462"/>
        <end position="479"/>
    </location>
</feature>
<keyword evidence="4 6" id="KW-0472">Membrane</keyword>
<dbReference type="Proteomes" id="UP001056384">
    <property type="component" value="Chromosome 1"/>
</dbReference>
<dbReference type="AlphaFoldDB" id="A0A9Q9EFA7"/>
<dbReference type="Pfam" id="PF07690">
    <property type="entry name" value="MFS_1"/>
    <property type="match status" value="1"/>
</dbReference>
<feature type="transmembrane region" description="Helical" evidence="6">
    <location>
        <begin position="244"/>
        <end position="263"/>
    </location>
</feature>
<dbReference type="PANTHER" id="PTHR23502">
    <property type="entry name" value="MAJOR FACILITATOR SUPERFAMILY"/>
    <property type="match status" value="1"/>
</dbReference>
<dbReference type="InterPro" id="IPR036259">
    <property type="entry name" value="MFS_trans_sf"/>
</dbReference>
<feature type="transmembrane region" description="Helical" evidence="6">
    <location>
        <begin position="122"/>
        <end position="143"/>
    </location>
</feature>
<keyword evidence="2 6" id="KW-0812">Transmembrane</keyword>
<dbReference type="SUPFAM" id="SSF103473">
    <property type="entry name" value="MFS general substrate transporter"/>
    <property type="match status" value="1"/>
</dbReference>